<name>A0A6J5K3A7_9BURK</name>
<evidence type="ECO:0008006" key="4">
    <source>
        <dbReference type="Google" id="ProtNLM"/>
    </source>
</evidence>
<feature type="binding site" evidence="1">
    <location>
        <position position="173"/>
    </location>
    <ligand>
        <name>Mg(2+)</name>
        <dbReference type="ChEBI" id="CHEBI:18420"/>
    </ligand>
</feature>
<dbReference type="InterPro" id="IPR036704">
    <property type="entry name" value="RraA/RraA-like_sf"/>
</dbReference>
<dbReference type="SUPFAM" id="SSF89562">
    <property type="entry name" value="RraA-like"/>
    <property type="match status" value="1"/>
</dbReference>
<reference evidence="2 3" key="1">
    <citation type="submission" date="2020-04" db="EMBL/GenBank/DDBJ databases">
        <authorList>
            <person name="De Canck E."/>
        </authorList>
    </citation>
    <scope>NUCLEOTIDE SEQUENCE [LARGE SCALE GENOMIC DNA]</scope>
    <source>
        <strain evidence="2 3">LMG 9964</strain>
    </source>
</reference>
<comment type="cofactor">
    <cofactor evidence="1">
        <name>Mg(2+)</name>
        <dbReference type="ChEBI" id="CHEBI:18420"/>
    </cofactor>
</comment>
<dbReference type="InterPro" id="IPR005493">
    <property type="entry name" value="RraA/RraA-like"/>
</dbReference>
<dbReference type="AlphaFoldDB" id="A0A6J5K3A7"/>
<dbReference type="PANTHER" id="PTHR33254">
    <property type="entry name" value="4-HYDROXY-4-METHYL-2-OXOGLUTARATE ALDOLASE 3-RELATED"/>
    <property type="match status" value="1"/>
</dbReference>
<dbReference type="CDD" id="cd16841">
    <property type="entry name" value="RraA_family"/>
    <property type="match status" value="1"/>
</dbReference>
<dbReference type="GO" id="GO:0046872">
    <property type="term" value="F:metal ion binding"/>
    <property type="evidence" value="ECO:0007669"/>
    <property type="project" value="UniProtKB-KW"/>
</dbReference>
<evidence type="ECO:0000313" key="3">
    <source>
        <dbReference type="Proteomes" id="UP000494102"/>
    </source>
</evidence>
<gene>
    <name evidence="2" type="ORF">LMG9964_02270</name>
</gene>
<proteinExistence type="predicted"/>
<evidence type="ECO:0000256" key="1">
    <source>
        <dbReference type="PIRSR" id="PIRSR605493-1"/>
    </source>
</evidence>
<feature type="binding site" evidence="1">
    <location>
        <begin position="150"/>
        <end position="153"/>
    </location>
    <ligand>
        <name>substrate</name>
    </ligand>
</feature>
<dbReference type="Gene3D" id="3.50.30.40">
    <property type="entry name" value="Ribonuclease E inhibitor RraA/RraA-like"/>
    <property type="match status" value="1"/>
</dbReference>
<protein>
    <recommendedName>
        <fullName evidence="4">4-hydroxy-2-oxoglutarate aldolase</fullName>
    </recommendedName>
</protein>
<keyword evidence="1" id="KW-0479">Metal-binding</keyword>
<organism evidence="2 3">
    <name type="scientific">Paraburkholderia phenoliruptrix</name>
    <dbReference type="NCBI Taxonomy" id="252970"/>
    <lineage>
        <taxon>Bacteria</taxon>
        <taxon>Pseudomonadati</taxon>
        <taxon>Pseudomonadota</taxon>
        <taxon>Betaproteobacteria</taxon>
        <taxon>Burkholderiales</taxon>
        <taxon>Burkholderiaceae</taxon>
        <taxon>Paraburkholderia</taxon>
    </lineage>
</organism>
<feature type="binding site" evidence="1">
    <location>
        <position position="172"/>
    </location>
    <ligand>
        <name>substrate</name>
    </ligand>
</feature>
<accession>A0A6J5K3A7</accession>
<evidence type="ECO:0000313" key="2">
    <source>
        <dbReference type="EMBL" id="CAB4048629.1"/>
    </source>
</evidence>
<sequence length="289" mass="31532">MNFVPAMVLAEFQNLELVHLFVSAWGHNVTIHSYSEGLDREIDRTAHVSDETLARLAKVSSGSLTTQLFKRGFRQPALVGLRALNHEVVPFAGRAYTMRFIPAREDIDTYGTMTTRPNADNLQWQGIEQVREGDVLVIDSRDDPRAASAGNILVTRLLARGARAIVTDGALRDGSEIAAMPLPAYAREVTATTRISYHHVADLQVPIGCAGVAVYPGDVIVGDRDGVTVVPAHLAEELAEICEKQDDIEAYLALRIAAGEPLWGVYPPSAQAYADYEAWVARGRGSVLR</sequence>
<dbReference type="Proteomes" id="UP000494102">
    <property type="component" value="Unassembled WGS sequence"/>
</dbReference>
<dbReference type="NCBIfam" id="NF006093">
    <property type="entry name" value="PRK08245.1"/>
    <property type="match status" value="1"/>
</dbReference>
<dbReference type="EMBL" id="CADILN010000002">
    <property type="protein sequence ID" value="CAB4048629.1"/>
    <property type="molecule type" value="Genomic_DNA"/>
</dbReference>
<dbReference type="PANTHER" id="PTHR33254:SF16">
    <property type="entry name" value="BLR3842 PROTEIN"/>
    <property type="match status" value="1"/>
</dbReference>
<dbReference type="Pfam" id="PF03737">
    <property type="entry name" value="RraA-like"/>
    <property type="match status" value="1"/>
</dbReference>
<keyword evidence="1" id="KW-0460">Magnesium</keyword>